<feature type="chain" id="PRO_5034354250" description="Reelin domain-containing protein" evidence="11">
    <location>
        <begin position="19"/>
        <end position="265"/>
    </location>
</feature>
<evidence type="ECO:0000256" key="5">
    <source>
        <dbReference type="ARBA" id="ARBA00022588"/>
    </source>
</evidence>
<feature type="domain" description="Reelin" evidence="12">
    <location>
        <begin position="52"/>
        <end position="151"/>
    </location>
</feature>
<keyword evidence="10" id="KW-0472">Membrane</keyword>
<feature type="signal peptide" evidence="11">
    <location>
        <begin position="1"/>
        <end position="18"/>
    </location>
</feature>
<dbReference type="GO" id="GO:0016020">
    <property type="term" value="C:membrane"/>
    <property type="evidence" value="ECO:0007669"/>
    <property type="project" value="TreeGrafter"/>
</dbReference>
<accession>A0A8H4ACN3</accession>
<dbReference type="InterPro" id="IPR002861">
    <property type="entry name" value="Reeler_dom"/>
</dbReference>
<dbReference type="GO" id="GO:0005576">
    <property type="term" value="C:extracellular region"/>
    <property type="evidence" value="ECO:0007669"/>
    <property type="project" value="UniProtKB-SubCell"/>
</dbReference>
<keyword evidence="4" id="KW-0929">Antimicrobial</keyword>
<feature type="compositionally biased region" description="Low complexity" evidence="9">
    <location>
        <begin position="199"/>
        <end position="214"/>
    </location>
</feature>
<dbReference type="GO" id="GO:0042742">
    <property type="term" value="P:defense response to bacterium"/>
    <property type="evidence" value="ECO:0007669"/>
    <property type="project" value="UniProtKB-KW"/>
</dbReference>
<organism evidence="13 14">
    <name type="scientific">Gigaspora margarita</name>
    <dbReference type="NCBI Taxonomy" id="4874"/>
    <lineage>
        <taxon>Eukaryota</taxon>
        <taxon>Fungi</taxon>
        <taxon>Fungi incertae sedis</taxon>
        <taxon>Mucoromycota</taxon>
        <taxon>Glomeromycotina</taxon>
        <taxon>Glomeromycetes</taxon>
        <taxon>Diversisporales</taxon>
        <taxon>Gigasporaceae</taxon>
        <taxon>Gigaspora</taxon>
    </lineage>
</organism>
<keyword evidence="3" id="KW-0964">Secreted</keyword>
<proteinExistence type="inferred from homology"/>
<evidence type="ECO:0000259" key="12">
    <source>
        <dbReference type="Pfam" id="PF02014"/>
    </source>
</evidence>
<keyword evidence="10" id="KW-0812">Transmembrane</keyword>
<comment type="subcellular location">
    <subcellularLocation>
        <location evidence="1">Secreted</location>
    </subcellularLocation>
</comment>
<evidence type="ECO:0000256" key="7">
    <source>
        <dbReference type="ARBA" id="ARBA00022859"/>
    </source>
</evidence>
<dbReference type="CDD" id="cd08544">
    <property type="entry name" value="Reeler"/>
    <property type="match status" value="1"/>
</dbReference>
<keyword evidence="6 11" id="KW-0732">Signal</keyword>
<comment type="caution">
    <text evidence="13">The sequence shown here is derived from an EMBL/GenBank/DDBJ whole genome shotgun (WGS) entry which is preliminary data.</text>
</comment>
<evidence type="ECO:0000313" key="13">
    <source>
        <dbReference type="EMBL" id="KAF0479131.1"/>
    </source>
</evidence>
<dbReference type="Gene3D" id="2.60.40.4060">
    <property type="entry name" value="Reeler domain"/>
    <property type="match status" value="1"/>
</dbReference>
<keyword evidence="5" id="KW-0399">Innate immunity</keyword>
<dbReference type="GO" id="GO:0002376">
    <property type="term" value="P:immune system process"/>
    <property type="evidence" value="ECO:0007669"/>
    <property type="project" value="UniProtKB-KW"/>
</dbReference>
<evidence type="ECO:0000256" key="8">
    <source>
        <dbReference type="ARBA" id="ARBA00023022"/>
    </source>
</evidence>
<evidence type="ECO:0000256" key="10">
    <source>
        <dbReference type="SAM" id="Phobius"/>
    </source>
</evidence>
<sequence>MHLLLYTFFLVFAAVASAFPNGAGTCLSNQTIIEGVPNSPMGKLNASLGYDFKVKMKNNLYIPNGPPIFLEITGKKHFKGLLLYALDSSKNHVGQWVLRHGFQFKGNCTGDPKGTLTHSCPKKKRPGIKFKWRPPPMDVGPITFVGTIVVSAEEGFQIVKTNQSFTACGSNNTIVPTQPSATPSSYPYNPSSSSYPYNSSSSTYPSSTTPSSSNKVNTSLNDVSGPAVTPLAAQSSSTSMMVKTLWVQSCLIASLAIWYLLFAFF</sequence>
<evidence type="ECO:0000256" key="2">
    <source>
        <dbReference type="ARBA" id="ARBA00008501"/>
    </source>
</evidence>
<feature type="transmembrane region" description="Helical" evidence="10">
    <location>
        <begin position="245"/>
        <end position="264"/>
    </location>
</feature>
<dbReference type="InterPro" id="IPR042307">
    <property type="entry name" value="Reeler_sf"/>
</dbReference>
<evidence type="ECO:0000313" key="14">
    <source>
        <dbReference type="Proteomes" id="UP000439903"/>
    </source>
</evidence>
<dbReference type="Proteomes" id="UP000439903">
    <property type="component" value="Unassembled WGS sequence"/>
</dbReference>
<keyword evidence="7" id="KW-0391">Immunity</keyword>
<gene>
    <name evidence="13" type="ORF">F8M41_023882</name>
</gene>
<dbReference type="AlphaFoldDB" id="A0A8H4ACN3"/>
<reference evidence="13 14" key="1">
    <citation type="journal article" date="2019" name="Environ. Microbiol.">
        <title>At the nexus of three kingdoms: the genome of the mycorrhizal fungus Gigaspora margarita provides insights into plant, endobacterial and fungal interactions.</title>
        <authorList>
            <person name="Venice F."/>
            <person name="Ghignone S."/>
            <person name="Salvioli di Fossalunga A."/>
            <person name="Amselem J."/>
            <person name="Novero M."/>
            <person name="Xianan X."/>
            <person name="Sedzielewska Toro K."/>
            <person name="Morin E."/>
            <person name="Lipzen A."/>
            <person name="Grigoriev I.V."/>
            <person name="Henrissat B."/>
            <person name="Martin F.M."/>
            <person name="Bonfante P."/>
        </authorList>
    </citation>
    <scope>NUCLEOTIDE SEQUENCE [LARGE SCALE GENOMIC DNA]</scope>
    <source>
        <strain evidence="13 14">BEG34</strain>
    </source>
</reference>
<evidence type="ECO:0000256" key="1">
    <source>
        <dbReference type="ARBA" id="ARBA00004613"/>
    </source>
</evidence>
<dbReference type="Pfam" id="PF02014">
    <property type="entry name" value="Reeler"/>
    <property type="match status" value="1"/>
</dbReference>
<keyword evidence="14" id="KW-1185">Reference proteome</keyword>
<dbReference type="PANTHER" id="PTHR45828">
    <property type="entry name" value="CYTOCHROME B561/FERRIC REDUCTASE TRANSMEMBRANE"/>
    <property type="match status" value="1"/>
</dbReference>
<feature type="region of interest" description="Disordered" evidence="9">
    <location>
        <begin position="199"/>
        <end position="221"/>
    </location>
</feature>
<keyword evidence="10" id="KW-1133">Transmembrane helix</keyword>
<dbReference type="OrthoDB" id="2419237at2759"/>
<evidence type="ECO:0000256" key="9">
    <source>
        <dbReference type="SAM" id="MobiDB-lite"/>
    </source>
</evidence>
<name>A0A8H4ACN3_GIGMA</name>
<dbReference type="PANTHER" id="PTHR45828:SF9">
    <property type="entry name" value="CELL WALL INTEGRITY AND STRESS RESPONSE COMPONENT 4-LIKE-RELATED"/>
    <property type="match status" value="1"/>
</dbReference>
<dbReference type="EMBL" id="WTPW01000792">
    <property type="protein sequence ID" value="KAF0479131.1"/>
    <property type="molecule type" value="Genomic_DNA"/>
</dbReference>
<keyword evidence="8" id="KW-0044">Antibiotic</keyword>
<dbReference type="InterPro" id="IPR051237">
    <property type="entry name" value="Ferric-chelate_Red/DefProt"/>
</dbReference>
<comment type="similarity">
    <text evidence="2">Belongs to the insect defense protein family.</text>
</comment>
<protein>
    <recommendedName>
        <fullName evidence="12">Reelin domain-containing protein</fullName>
    </recommendedName>
</protein>
<evidence type="ECO:0000256" key="11">
    <source>
        <dbReference type="SAM" id="SignalP"/>
    </source>
</evidence>
<evidence type="ECO:0000256" key="4">
    <source>
        <dbReference type="ARBA" id="ARBA00022529"/>
    </source>
</evidence>
<evidence type="ECO:0000256" key="3">
    <source>
        <dbReference type="ARBA" id="ARBA00022525"/>
    </source>
</evidence>
<evidence type="ECO:0000256" key="6">
    <source>
        <dbReference type="ARBA" id="ARBA00022729"/>
    </source>
</evidence>